<comment type="similarity">
    <text evidence="2">Belongs to the resistance-nodulation-cell division (RND) (TC 2.A.6) family. MmpL subfamily.</text>
</comment>
<dbReference type="InterPro" id="IPR000731">
    <property type="entry name" value="SSD"/>
</dbReference>
<dbReference type="Pfam" id="PF03176">
    <property type="entry name" value="MMPL"/>
    <property type="match status" value="2"/>
</dbReference>
<dbReference type="Proteomes" id="UP001589867">
    <property type="component" value="Unassembled WGS sequence"/>
</dbReference>
<evidence type="ECO:0000256" key="3">
    <source>
        <dbReference type="ARBA" id="ARBA00022475"/>
    </source>
</evidence>
<protein>
    <submittedName>
        <fullName evidence="10">MMPL family transporter</fullName>
    </submittedName>
</protein>
<comment type="subcellular location">
    <subcellularLocation>
        <location evidence="1">Cell membrane</location>
        <topology evidence="1">Multi-pass membrane protein</topology>
    </subcellularLocation>
</comment>
<dbReference type="PROSITE" id="PS50156">
    <property type="entry name" value="SSD"/>
    <property type="match status" value="1"/>
</dbReference>
<organism evidence="10 11">
    <name type="scientific">Phytohabitans kaempferiae</name>
    <dbReference type="NCBI Taxonomy" id="1620943"/>
    <lineage>
        <taxon>Bacteria</taxon>
        <taxon>Bacillati</taxon>
        <taxon>Actinomycetota</taxon>
        <taxon>Actinomycetes</taxon>
        <taxon>Micromonosporales</taxon>
        <taxon>Micromonosporaceae</taxon>
    </lineage>
</organism>
<proteinExistence type="inferred from homology"/>
<feature type="transmembrane region" description="Helical" evidence="8">
    <location>
        <begin position="314"/>
        <end position="343"/>
    </location>
</feature>
<dbReference type="EMBL" id="JBHLUH010000056">
    <property type="protein sequence ID" value="MFC0531160.1"/>
    <property type="molecule type" value="Genomic_DNA"/>
</dbReference>
<feature type="transmembrane region" description="Helical" evidence="8">
    <location>
        <begin position="534"/>
        <end position="551"/>
    </location>
</feature>
<comment type="caution">
    <text evidence="10">The sequence shown here is derived from an EMBL/GenBank/DDBJ whole genome shotgun (WGS) entry which is preliminary data.</text>
</comment>
<feature type="transmembrane region" description="Helical" evidence="8">
    <location>
        <begin position="12"/>
        <end position="31"/>
    </location>
</feature>
<keyword evidence="3" id="KW-1003">Cell membrane</keyword>
<evidence type="ECO:0000256" key="5">
    <source>
        <dbReference type="ARBA" id="ARBA00022989"/>
    </source>
</evidence>
<accession>A0ABV6M8V8</accession>
<feature type="domain" description="SSD" evidence="9">
    <location>
        <begin position="205"/>
        <end position="336"/>
    </location>
</feature>
<sequence>MFERLGRFVVHNPWKVILGWIVAAAAIVVFAPTLSDVTTGDQANFLPNSYESVKAQELAEERFAQSNDSTATVVVRRTDGQPLSDADQAKVGELAQAVQSAGFEKVTGVATGPQALSPNKQVQLISIGLQGMADDQKVLDSVQHIRDTVKPMVAGGPLALAVTGDVAMQLDNQDAFENALTIVSVATVLLIIVLLLVIYRSPIAALLPIVTVSIVSAISPGLIALVAKATDLQVDQSLQIILTIVLFGVGTDYILFLLFRYRERLRAGDDRKEALVKAVARVGEVIASAAAAIIIAFMALLLAVFGAFTSLGPGLSIAVAVMAVAAVTLVPAVVSLIGPVVFWPSKSWQRTPKGAMFQRAGQFVGRRPAVVAAASGLLMVGLALGSLGMATDYDQTAQLPDDTESSQGFRDLQAGFPAGALNPTTVYVRADNGQALDPAALEQYANRLKEVPGVGGIMPAPGGAQAAVSQDGSAAQINLLLAESPYSNEALDLAGGELREVAHAETPSGTTALVGGASSIFADIRDANDRDLRVIFPVAGLLIAIILALLLRAVVAPIYLMIAVVLGFFSTLGATVLVFQGIGDRPGLSFMLPTILYLFVVAIGTDYNILMIARLREEARLGNDPRKAADLAVEHGGPSVGAAGLILAGTFASMLLAGIAFLSEMGFAVSIGIAISAFVMSMFLVPSVTALLGHAAWWPGHGDAPGGGKRKEAEREPVAAATH</sequence>
<dbReference type="InterPro" id="IPR050545">
    <property type="entry name" value="Mycobact_MmpL"/>
</dbReference>
<dbReference type="RefSeq" id="WP_377255079.1">
    <property type="nucleotide sequence ID" value="NZ_JBHLUH010000056.1"/>
</dbReference>
<evidence type="ECO:0000256" key="4">
    <source>
        <dbReference type="ARBA" id="ARBA00022692"/>
    </source>
</evidence>
<feature type="transmembrane region" description="Helical" evidence="8">
    <location>
        <begin position="558"/>
        <end position="582"/>
    </location>
</feature>
<reference evidence="10 11" key="1">
    <citation type="submission" date="2024-09" db="EMBL/GenBank/DDBJ databases">
        <authorList>
            <person name="Sun Q."/>
            <person name="Mori K."/>
        </authorList>
    </citation>
    <scope>NUCLEOTIDE SEQUENCE [LARGE SCALE GENOMIC DNA]</scope>
    <source>
        <strain evidence="10 11">TBRC 3947</strain>
    </source>
</reference>
<evidence type="ECO:0000256" key="1">
    <source>
        <dbReference type="ARBA" id="ARBA00004651"/>
    </source>
</evidence>
<evidence type="ECO:0000256" key="7">
    <source>
        <dbReference type="SAM" id="MobiDB-lite"/>
    </source>
</evidence>
<keyword evidence="6 8" id="KW-0472">Membrane</keyword>
<feature type="transmembrane region" description="Helical" evidence="8">
    <location>
        <begin position="282"/>
        <end position="308"/>
    </location>
</feature>
<dbReference type="SUPFAM" id="SSF82866">
    <property type="entry name" value="Multidrug efflux transporter AcrB transmembrane domain"/>
    <property type="match status" value="2"/>
</dbReference>
<dbReference type="InterPro" id="IPR004869">
    <property type="entry name" value="MMPL_dom"/>
</dbReference>
<evidence type="ECO:0000259" key="9">
    <source>
        <dbReference type="PROSITE" id="PS50156"/>
    </source>
</evidence>
<keyword evidence="5 8" id="KW-1133">Transmembrane helix</keyword>
<keyword evidence="4 8" id="KW-0812">Transmembrane</keyword>
<feature type="transmembrane region" description="Helical" evidence="8">
    <location>
        <begin position="179"/>
        <end position="199"/>
    </location>
</feature>
<feature type="transmembrane region" description="Helical" evidence="8">
    <location>
        <begin position="239"/>
        <end position="261"/>
    </location>
</feature>
<dbReference type="PANTHER" id="PTHR33406">
    <property type="entry name" value="MEMBRANE PROTEIN MJ1562-RELATED"/>
    <property type="match status" value="1"/>
</dbReference>
<feature type="transmembrane region" description="Helical" evidence="8">
    <location>
        <begin position="206"/>
        <end position="227"/>
    </location>
</feature>
<keyword evidence="11" id="KW-1185">Reference proteome</keyword>
<feature type="transmembrane region" description="Helical" evidence="8">
    <location>
        <begin position="369"/>
        <end position="390"/>
    </location>
</feature>
<feature type="region of interest" description="Disordered" evidence="7">
    <location>
        <begin position="703"/>
        <end position="723"/>
    </location>
</feature>
<feature type="transmembrane region" description="Helical" evidence="8">
    <location>
        <begin position="667"/>
        <end position="692"/>
    </location>
</feature>
<gene>
    <name evidence="10" type="ORF">ACFFIA_26310</name>
</gene>
<dbReference type="Gene3D" id="1.20.1640.10">
    <property type="entry name" value="Multidrug efflux transporter AcrB transmembrane domain"/>
    <property type="match status" value="2"/>
</dbReference>
<evidence type="ECO:0000256" key="8">
    <source>
        <dbReference type="SAM" id="Phobius"/>
    </source>
</evidence>
<feature type="transmembrane region" description="Helical" evidence="8">
    <location>
        <begin position="594"/>
        <end position="615"/>
    </location>
</feature>
<feature type="transmembrane region" description="Helical" evidence="8">
    <location>
        <begin position="636"/>
        <end position="661"/>
    </location>
</feature>
<name>A0ABV6M8V8_9ACTN</name>
<evidence type="ECO:0000256" key="6">
    <source>
        <dbReference type="ARBA" id="ARBA00023136"/>
    </source>
</evidence>
<evidence type="ECO:0000313" key="10">
    <source>
        <dbReference type="EMBL" id="MFC0531160.1"/>
    </source>
</evidence>
<dbReference type="PANTHER" id="PTHR33406:SF6">
    <property type="entry name" value="MEMBRANE PROTEIN YDGH-RELATED"/>
    <property type="match status" value="1"/>
</dbReference>
<evidence type="ECO:0000313" key="11">
    <source>
        <dbReference type="Proteomes" id="UP001589867"/>
    </source>
</evidence>
<evidence type="ECO:0000256" key="2">
    <source>
        <dbReference type="ARBA" id="ARBA00010157"/>
    </source>
</evidence>